<dbReference type="OrthoDB" id="9806180at2"/>
<dbReference type="PANTHER" id="PTHR48081:SF8">
    <property type="entry name" value="ALPHA_BETA HYDROLASE FOLD-3 DOMAIN-CONTAINING PROTEIN-RELATED"/>
    <property type="match status" value="1"/>
</dbReference>
<evidence type="ECO:0000313" key="5">
    <source>
        <dbReference type="EMBL" id="TDE36748.1"/>
    </source>
</evidence>
<name>A0A4R5EQ11_9RHOB</name>
<dbReference type="InterPro" id="IPR029058">
    <property type="entry name" value="AB_hydrolase_fold"/>
</dbReference>
<evidence type="ECO:0000259" key="4">
    <source>
        <dbReference type="Pfam" id="PF07859"/>
    </source>
</evidence>
<dbReference type="RefSeq" id="WP_132830261.1">
    <property type="nucleotide sequence ID" value="NZ_SMFP01000009.1"/>
</dbReference>
<comment type="similarity">
    <text evidence="1">Belongs to the 'GDXG' lipolytic enzyme family.</text>
</comment>
<organism evidence="5 6">
    <name type="scientific">Antarcticimicrobium sediminis</name>
    <dbReference type="NCBI Taxonomy" id="2546227"/>
    <lineage>
        <taxon>Bacteria</taxon>
        <taxon>Pseudomonadati</taxon>
        <taxon>Pseudomonadota</taxon>
        <taxon>Alphaproteobacteria</taxon>
        <taxon>Rhodobacterales</taxon>
        <taxon>Paracoccaceae</taxon>
        <taxon>Antarcticimicrobium</taxon>
    </lineage>
</organism>
<protein>
    <submittedName>
        <fullName evidence="5">Alpha/beta hydrolase</fullName>
    </submittedName>
</protein>
<sequence>MGAVSGARDYAALIDAQTWAFIHKTAESYPEDTVEGSIADQRRAYDTMCRAFHQDRPMDVEARDVVADGVPVRIYSAGDPGCTVMYFHGGGFVVGGLDSHDDVCGEICARTGYRVVAVDYRLSPEHTHPAAFEDCWSATQWAARAFGDDLVLAGDSAGGNLAAAVAHHARGRLGGILGQVLIYPGLGGDGSAPSYQENAEAPMLTLEEVRFYENIRLAEGQAAPVGDPTYAPLQDSDFSALPPTVIVTADCDPLRDDGRAYAELLRAAGGQVHWINETGLVHGFLRARSMSTRASDSFERIEVAIEALGQGIWPYD</sequence>
<feature type="domain" description="Alpha/beta hydrolase fold-3" evidence="4">
    <location>
        <begin position="84"/>
        <end position="285"/>
    </location>
</feature>
<comment type="caution">
    <text evidence="5">The sequence shown here is derived from an EMBL/GenBank/DDBJ whole genome shotgun (WGS) entry which is preliminary data.</text>
</comment>
<keyword evidence="6" id="KW-1185">Reference proteome</keyword>
<evidence type="ECO:0000256" key="3">
    <source>
        <dbReference type="PROSITE-ProRule" id="PRU10038"/>
    </source>
</evidence>
<dbReference type="InterPro" id="IPR050300">
    <property type="entry name" value="GDXG_lipolytic_enzyme"/>
</dbReference>
<keyword evidence="2 5" id="KW-0378">Hydrolase</keyword>
<evidence type="ECO:0000256" key="2">
    <source>
        <dbReference type="ARBA" id="ARBA00022801"/>
    </source>
</evidence>
<evidence type="ECO:0000256" key="1">
    <source>
        <dbReference type="ARBA" id="ARBA00010515"/>
    </source>
</evidence>
<dbReference type="Pfam" id="PF07859">
    <property type="entry name" value="Abhydrolase_3"/>
    <property type="match status" value="1"/>
</dbReference>
<dbReference type="InterPro" id="IPR013094">
    <property type="entry name" value="AB_hydrolase_3"/>
</dbReference>
<dbReference type="SUPFAM" id="SSF53474">
    <property type="entry name" value="alpha/beta-Hydrolases"/>
    <property type="match status" value="1"/>
</dbReference>
<dbReference type="PANTHER" id="PTHR48081">
    <property type="entry name" value="AB HYDROLASE SUPERFAMILY PROTEIN C4A8.06C"/>
    <property type="match status" value="1"/>
</dbReference>
<dbReference type="Proteomes" id="UP000294662">
    <property type="component" value="Unassembled WGS sequence"/>
</dbReference>
<dbReference type="PROSITE" id="PS01174">
    <property type="entry name" value="LIPASE_GDXG_SER"/>
    <property type="match status" value="1"/>
</dbReference>
<dbReference type="EMBL" id="SMFP01000009">
    <property type="protein sequence ID" value="TDE36748.1"/>
    <property type="molecule type" value="Genomic_DNA"/>
</dbReference>
<gene>
    <name evidence="5" type="ORF">E1B25_14645</name>
</gene>
<dbReference type="AlphaFoldDB" id="A0A4R5EQ11"/>
<accession>A0A4R5EQ11</accession>
<feature type="active site" evidence="3">
    <location>
        <position position="156"/>
    </location>
</feature>
<dbReference type="InterPro" id="IPR033140">
    <property type="entry name" value="Lipase_GDXG_put_SER_AS"/>
</dbReference>
<dbReference type="GO" id="GO:0016787">
    <property type="term" value="F:hydrolase activity"/>
    <property type="evidence" value="ECO:0007669"/>
    <property type="project" value="UniProtKB-KW"/>
</dbReference>
<proteinExistence type="inferred from homology"/>
<evidence type="ECO:0000313" key="6">
    <source>
        <dbReference type="Proteomes" id="UP000294662"/>
    </source>
</evidence>
<reference evidence="5 6" key="1">
    <citation type="submission" date="2019-03" db="EMBL/GenBank/DDBJ databases">
        <authorList>
            <person name="Zhang S."/>
        </authorList>
    </citation>
    <scope>NUCLEOTIDE SEQUENCE [LARGE SCALE GENOMIC DNA]</scope>
    <source>
        <strain evidence="5 6">S4J41</strain>
    </source>
</reference>
<dbReference type="Gene3D" id="3.40.50.1820">
    <property type="entry name" value="alpha/beta hydrolase"/>
    <property type="match status" value="1"/>
</dbReference>